<proteinExistence type="predicted"/>
<accession>U2NX41</accession>
<feature type="transmembrane region" description="Helical" evidence="1">
    <location>
        <begin position="207"/>
        <end position="229"/>
    </location>
</feature>
<dbReference type="InterPro" id="IPR021359">
    <property type="entry name" value="DUF2812"/>
</dbReference>
<dbReference type="GeneID" id="42785593"/>
<feature type="transmembrane region" description="Helical" evidence="1">
    <location>
        <begin position="123"/>
        <end position="142"/>
    </location>
</feature>
<keyword evidence="1" id="KW-0472">Membrane</keyword>
<evidence type="ECO:0008006" key="4">
    <source>
        <dbReference type="Google" id="ProtNLM"/>
    </source>
</evidence>
<dbReference type="HOGENOM" id="CLU_1203365_0_0_9"/>
<feature type="transmembrane region" description="Helical" evidence="1">
    <location>
        <begin position="154"/>
        <end position="179"/>
    </location>
</feature>
<dbReference type="Pfam" id="PF11193">
    <property type="entry name" value="DUF2812"/>
    <property type="match status" value="1"/>
</dbReference>
<dbReference type="PATRIC" id="fig|1256908.3.peg.2534"/>
<name>U2NX41_EUBRA</name>
<dbReference type="AlphaFoldDB" id="U2NX41"/>
<organism evidence="2 3">
    <name type="scientific">Eubacterium ramulus ATCC 29099</name>
    <dbReference type="NCBI Taxonomy" id="1256908"/>
    <lineage>
        <taxon>Bacteria</taxon>
        <taxon>Bacillati</taxon>
        <taxon>Bacillota</taxon>
        <taxon>Clostridia</taxon>
        <taxon>Eubacteriales</taxon>
        <taxon>Eubacteriaceae</taxon>
        <taxon>Eubacterium</taxon>
    </lineage>
</organism>
<dbReference type="RefSeq" id="WP_021738036.1">
    <property type="nucleotide sequence ID" value="NZ_KI271092.1"/>
</dbReference>
<evidence type="ECO:0000313" key="3">
    <source>
        <dbReference type="Proteomes" id="UP000016608"/>
    </source>
</evidence>
<dbReference type="EMBL" id="AWVJ01000169">
    <property type="protein sequence ID" value="ERK42650.1"/>
    <property type="molecule type" value="Genomic_DNA"/>
</dbReference>
<keyword evidence="1" id="KW-0812">Transmembrane</keyword>
<keyword evidence="1" id="KW-1133">Transmembrane helix</keyword>
<evidence type="ECO:0000256" key="1">
    <source>
        <dbReference type="SAM" id="Phobius"/>
    </source>
</evidence>
<sequence length="230" mass="27001">MAICKQKVWRYCPFSWYDTFFLENWLENLAKKGLFLSTTGFIGPFAKLEKRESGNMHYQIISSLPRTKNDNDMLQMIRDVGWHYVCTEGLADIYATDQIDLEDLHSEADIQWMDVKSMFKYRIVSLILLFLAGPGVTFFQFWKECHSGLDNLGAHYYMNVICGVLMIIFYAISCVLLMYSYHVTKKYLICNHDISHQNYKKYGNQKIFFRVCSWGSVIVMILLCVIMNIF</sequence>
<evidence type="ECO:0000313" key="2">
    <source>
        <dbReference type="EMBL" id="ERK42650.1"/>
    </source>
</evidence>
<gene>
    <name evidence="2" type="ORF">HMPREF0373_02753</name>
</gene>
<dbReference type="Proteomes" id="UP000016608">
    <property type="component" value="Unassembled WGS sequence"/>
</dbReference>
<keyword evidence="3" id="KW-1185">Reference proteome</keyword>
<comment type="caution">
    <text evidence="2">The sequence shown here is derived from an EMBL/GenBank/DDBJ whole genome shotgun (WGS) entry which is preliminary data.</text>
</comment>
<protein>
    <recommendedName>
        <fullName evidence="4">DUF2812 domain-containing protein</fullName>
    </recommendedName>
</protein>
<reference evidence="2 3" key="1">
    <citation type="submission" date="2013-06" db="EMBL/GenBank/DDBJ databases">
        <authorList>
            <person name="Weinstock G."/>
            <person name="Sodergren E."/>
            <person name="Lobos E.A."/>
            <person name="Fulton L."/>
            <person name="Fulton R."/>
            <person name="Courtney L."/>
            <person name="Fronick C."/>
            <person name="O'Laughlin M."/>
            <person name="Godfrey J."/>
            <person name="Wilson R.M."/>
            <person name="Miner T."/>
            <person name="Farmer C."/>
            <person name="Delehaunty K."/>
            <person name="Cordes M."/>
            <person name="Minx P."/>
            <person name="Tomlinson C."/>
            <person name="Chen J."/>
            <person name="Wollam A."/>
            <person name="Pepin K.H."/>
            <person name="Bhonagiri V."/>
            <person name="Zhang X."/>
            <person name="Warren W."/>
            <person name="Mitreva M."/>
            <person name="Mardis E.R."/>
            <person name="Wilson R.K."/>
        </authorList>
    </citation>
    <scope>NUCLEOTIDE SEQUENCE [LARGE SCALE GENOMIC DNA]</scope>
    <source>
        <strain evidence="2 3">ATCC 29099</strain>
    </source>
</reference>